<dbReference type="InterPro" id="IPR051044">
    <property type="entry name" value="MAG_DAG_Lipase"/>
</dbReference>
<feature type="domain" description="Serine aminopeptidase S33" evidence="2">
    <location>
        <begin position="16"/>
        <end position="227"/>
    </location>
</feature>
<dbReference type="PIRSF" id="PIRSF017388">
    <property type="entry name" value="Esterase_lipase"/>
    <property type="match status" value="1"/>
</dbReference>
<protein>
    <submittedName>
        <fullName evidence="3">Lipase/esterase</fullName>
    </submittedName>
</protein>
<dbReference type="EMBL" id="BBJM01000034">
    <property type="protein sequence ID" value="GAK48500.1"/>
    <property type="molecule type" value="Genomic_DNA"/>
</dbReference>
<sequence>MFKAQTPFLFEHGPRAVILLHAYASGPNDVRMLARALERENFTVYAPKFTGHATGEPLDILREGNPDRWRQDVRDAIAYMTERGYRELSIFGLSLGGAYAIKALEEVPELVGGGAFSSPVMADSFVNISAEFYRLAKMTYDAQAMSEAVQAERRQLIQAELPGQLATIDALMTKITVDLSSISQPTFIAQGGQDELVAPDSGQKLAQHLVNSQVTYQYYEEATHALTVNSAHKQLEVDLIQFLKSIYSNEE</sequence>
<keyword evidence="4" id="KW-1185">Reference proteome</keyword>
<dbReference type="InterPro" id="IPR029058">
    <property type="entry name" value="AB_hydrolase_fold"/>
</dbReference>
<accession>A0A081BKD2</accession>
<feature type="active site" description="Nucleophile" evidence="1">
    <location>
        <position position="94"/>
    </location>
</feature>
<feature type="active site" description="Charge relay system" evidence="1">
    <location>
        <position position="194"/>
    </location>
</feature>
<dbReference type="OrthoDB" id="9800213at2"/>
<name>A0A081BKD2_9LACO</name>
<dbReference type="Gene3D" id="3.40.50.1820">
    <property type="entry name" value="alpha/beta hydrolase"/>
    <property type="match status" value="1"/>
</dbReference>
<dbReference type="STRING" id="1291743.LOSG293_340030"/>
<dbReference type="Proteomes" id="UP000028700">
    <property type="component" value="Unassembled WGS sequence"/>
</dbReference>
<feature type="active site" description="Charge relay system" evidence="1">
    <location>
        <position position="224"/>
    </location>
</feature>
<dbReference type="GO" id="GO:0052689">
    <property type="term" value="F:carboxylic ester hydrolase activity"/>
    <property type="evidence" value="ECO:0007669"/>
    <property type="project" value="InterPro"/>
</dbReference>
<reference evidence="3" key="1">
    <citation type="journal article" date="2014" name="Genome Announc.">
        <title>Draft Genome Sequence of Lactobacillus oryzae Strain SG293T.</title>
        <authorList>
            <person name="Tanizawa Y."/>
            <person name="Fujisawa T."/>
            <person name="Mochizuki T."/>
            <person name="Kaminuma E."/>
            <person name="Nakamura Y."/>
            <person name="Tohno M."/>
        </authorList>
    </citation>
    <scope>NUCLEOTIDE SEQUENCE [LARGE SCALE GENOMIC DNA]</scope>
    <source>
        <strain evidence="3">SG293</strain>
    </source>
</reference>
<dbReference type="InterPro" id="IPR012354">
    <property type="entry name" value="Esterase_lipase"/>
</dbReference>
<dbReference type="SUPFAM" id="SSF53474">
    <property type="entry name" value="alpha/beta-Hydrolases"/>
    <property type="match status" value="1"/>
</dbReference>
<evidence type="ECO:0000256" key="1">
    <source>
        <dbReference type="PIRSR" id="PIRSR017388-1"/>
    </source>
</evidence>
<dbReference type="ESTHER" id="9laco-a0a081bkd2">
    <property type="family name" value="CarbLipBact_1"/>
</dbReference>
<dbReference type="AlphaFoldDB" id="A0A081BKD2"/>
<dbReference type="InterPro" id="IPR022742">
    <property type="entry name" value="Hydrolase_4"/>
</dbReference>
<gene>
    <name evidence="3" type="ORF">LOSG293_340030</name>
</gene>
<proteinExistence type="predicted"/>
<evidence type="ECO:0000313" key="3">
    <source>
        <dbReference type="EMBL" id="GAK48500.1"/>
    </source>
</evidence>
<organism evidence="3 4">
    <name type="scientific">Secundilactobacillus oryzae JCM 18671</name>
    <dbReference type="NCBI Taxonomy" id="1291743"/>
    <lineage>
        <taxon>Bacteria</taxon>
        <taxon>Bacillati</taxon>
        <taxon>Bacillota</taxon>
        <taxon>Bacilli</taxon>
        <taxon>Lactobacillales</taxon>
        <taxon>Lactobacillaceae</taxon>
        <taxon>Secundilactobacillus</taxon>
    </lineage>
</organism>
<evidence type="ECO:0000313" key="4">
    <source>
        <dbReference type="Proteomes" id="UP000028700"/>
    </source>
</evidence>
<dbReference type="PANTHER" id="PTHR11614">
    <property type="entry name" value="PHOSPHOLIPASE-RELATED"/>
    <property type="match status" value="1"/>
</dbReference>
<dbReference type="Pfam" id="PF12146">
    <property type="entry name" value="Hydrolase_4"/>
    <property type="match status" value="1"/>
</dbReference>
<dbReference type="eggNOG" id="COG1647">
    <property type="taxonomic scope" value="Bacteria"/>
</dbReference>
<comment type="caution">
    <text evidence="3">The sequence shown here is derived from an EMBL/GenBank/DDBJ whole genome shotgun (WGS) entry which is preliminary data.</text>
</comment>
<evidence type="ECO:0000259" key="2">
    <source>
        <dbReference type="Pfam" id="PF12146"/>
    </source>
</evidence>
<dbReference type="RefSeq" id="WP_034529167.1">
    <property type="nucleotide sequence ID" value="NZ_BBAZ01000033.1"/>
</dbReference>